<dbReference type="SUPFAM" id="SSF52540">
    <property type="entry name" value="P-loop containing nucleoside triphosphate hydrolases"/>
    <property type="match status" value="1"/>
</dbReference>
<keyword evidence="7" id="KW-1185">Reference proteome</keyword>
<reference evidence="6 7" key="1">
    <citation type="submission" date="2019-03" db="EMBL/GenBank/DDBJ databases">
        <title>Draft genome of Gammaproteobacteria bacterium LSUCC0057, a member of the SAR92 clade.</title>
        <authorList>
            <person name="Lanclos V.C."/>
            <person name="Doiron C."/>
            <person name="Henson M.W."/>
            <person name="Thrash J.C."/>
        </authorList>
    </citation>
    <scope>NUCLEOTIDE SEQUENCE [LARGE SCALE GENOMIC DNA]</scope>
    <source>
        <strain evidence="6 7">LSUCC0057</strain>
    </source>
</reference>
<dbReference type="GO" id="GO:1902495">
    <property type="term" value="C:transmembrane transporter complex"/>
    <property type="evidence" value="ECO:0007669"/>
    <property type="project" value="UniProtKB-ARBA"/>
</dbReference>
<proteinExistence type="inferred from homology"/>
<dbReference type="SMART" id="SM00382">
    <property type="entry name" value="AAA"/>
    <property type="match status" value="1"/>
</dbReference>
<dbReference type="FunFam" id="3.40.50.300:FF:000032">
    <property type="entry name" value="Export ABC transporter ATP-binding protein"/>
    <property type="match status" value="1"/>
</dbReference>
<dbReference type="GO" id="GO:0022857">
    <property type="term" value="F:transmembrane transporter activity"/>
    <property type="evidence" value="ECO:0007669"/>
    <property type="project" value="TreeGrafter"/>
</dbReference>
<dbReference type="InterPro" id="IPR015854">
    <property type="entry name" value="ABC_transpr_LolD-like"/>
</dbReference>
<evidence type="ECO:0000256" key="1">
    <source>
        <dbReference type="ARBA" id="ARBA00022448"/>
    </source>
</evidence>
<feature type="domain" description="ABC transporter" evidence="5">
    <location>
        <begin position="7"/>
        <end position="236"/>
    </location>
</feature>
<accession>A0A4Y8UNF0</accession>
<dbReference type="InterPro" id="IPR027417">
    <property type="entry name" value="P-loop_NTPase"/>
</dbReference>
<evidence type="ECO:0000256" key="2">
    <source>
        <dbReference type="ARBA" id="ARBA00022741"/>
    </source>
</evidence>
<dbReference type="InterPro" id="IPR003593">
    <property type="entry name" value="AAA+_ATPase"/>
</dbReference>
<keyword evidence="3 6" id="KW-0067">ATP-binding</keyword>
<dbReference type="GO" id="GO:0005524">
    <property type="term" value="F:ATP binding"/>
    <property type="evidence" value="ECO:0007669"/>
    <property type="project" value="UniProtKB-KW"/>
</dbReference>
<comment type="caution">
    <text evidence="6">The sequence shown here is derived from an EMBL/GenBank/DDBJ whole genome shotgun (WGS) entry which is preliminary data.</text>
</comment>
<evidence type="ECO:0000256" key="4">
    <source>
        <dbReference type="ARBA" id="ARBA00038388"/>
    </source>
</evidence>
<name>A0A4Y8UNF0_9GAMM</name>
<keyword evidence="2" id="KW-0547">Nucleotide-binding</keyword>
<dbReference type="PROSITE" id="PS50893">
    <property type="entry name" value="ABC_TRANSPORTER_2"/>
    <property type="match status" value="1"/>
</dbReference>
<organism evidence="6 7">
    <name type="scientific">Gammaproteobacteria bacterium LSUCC0057</name>
    <dbReference type="NCBI Taxonomy" id="2559237"/>
    <lineage>
        <taxon>Bacteria</taxon>
        <taxon>Pseudomonadati</taxon>
        <taxon>Pseudomonadota</taxon>
        <taxon>Gammaproteobacteria</taxon>
        <taxon>Cellvibrionales</taxon>
        <taxon>Porticoccaceae</taxon>
        <taxon>SAR92 clade</taxon>
    </lineage>
</organism>
<dbReference type="CDD" id="cd03255">
    <property type="entry name" value="ABC_MJ0796_LolCDE_FtsE"/>
    <property type="match status" value="1"/>
</dbReference>
<evidence type="ECO:0000313" key="6">
    <source>
        <dbReference type="EMBL" id="TFH69139.1"/>
    </source>
</evidence>
<comment type="similarity">
    <text evidence="4">Belongs to the ABC transporter superfamily. Macrolide exporter (TC 3.A.1.122) family.</text>
</comment>
<evidence type="ECO:0000313" key="7">
    <source>
        <dbReference type="Proteomes" id="UP000298133"/>
    </source>
</evidence>
<evidence type="ECO:0000259" key="5">
    <source>
        <dbReference type="PROSITE" id="PS50893"/>
    </source>
</evidence>
<dbReference type="EMBL" id="SPIA01000001">
    <property type="protein sequence ID" value="TFH69139.1"/>
    <property type="molecule type" value="Genomic_DNA"/>
</dbReference>
<dbReference type="InterPro" id="IPR017871">
    <property type="entry name" value="ABC_transporter-like_CS"/>
</dbReference>
<protein>
    <submittedName>
        <fullName evidence="6">ABC transporter ATP-binding protein</fullName>
    </submittedName>
</protein>
<dbReference type="PANTHER" id="PTHR24220:SF689">
    <property type="entry name" value="LIPOPROTEIN-RELEASING SYSTEM ATP-BINDING PROTEIN LOLD"/>
    <property type="match status" value="1"/>
</dbReference>
<dbReference type="Proteomes" id="UP000298133">
    <property type="component" value="Unassembled WGS sequence"/>
</dbReference>
<gene>
    <name evidence="6" type="ORF">E3W66_04205</name>
</gene>
<evidence type="ECO:0000256" key="3">
    <source>
        <dbReference type="ARBA" id="ARBA00022840"/>
    </source>
</evidence>
<dbReference type="Pfam" id="PF00005">
    <property type="entry name" value="ABC_tran"/>
    <property type="match status" value="1"/>
</dbReference>
<dbReference type="InterPro" id="IPR017911">
    <property type="entry name" value="MacB-like_ATP-bd"/>
</dbReference>
<dbReference type="OrthoDB" id="9801477at2"/>
<dbReference type="PROSITE" id="PS00211">
    <property type="entry name" value="ABC_TRANSPORTER_1"/>
    <property type="match status" value="1"/>
</dbReference>
<dbReference type="GO" id="GO:0005886">
    <property type="term" value="C:plasma membrane"/>
    <property type="evidence" value="ECO:0007669"/>
    <property type="project" value="TreeGrafter"/>
</dbReference>
<dbReference type="Gene3D" id="3.40.50.300">
    <property type="entry name" value="P-loop containing nucleotide triphosphate hydrolases"/>
    <property type="match status" value="1"/>
</dbReference>
<keyword evidence="1" id="KW-0813">Transport</keyword>
<dbReference type="GO" id="GO:0016887">
    <property type="term" value="F:ATP hydrolysis activity"/>
    <property type="evidence" value="ECO:0007669"/>
    <property type="project" value="InterPro"/>
</dbReference>
<dbReference type="AlphaFoldDB" id="A0A4Y8UNF0"/>
<dbReference type="InterPro" id="IPR003439">
    <property type="entry name" value="ABC_transporter-like_ATP-bd"/>
</dbReference>
<sequence>MTANPLLQVRQLSRSYRDGDAALGGAEVTVLQQLDLTVAGGDSVAVVGVSGSGKSTLLNLLAGLDDPSGGAITLAGRSWAQQNSSERAQWRNRHIGMVYQFHHLLPEFSAVENIELPLLIAGVAAAPARQRANELLQQVGLSARASHRPMALSGGERQRVAICRALANQPSLVLMDEPTGNLDPATAGELEQLLLELNQHSGTAFIIVTHDHRLAARMGRQLELVDGQLQPWQPRS</sequence>
<dbReference type="PANTHER" id="PTHR24220">
    <property type="entry name" value="IMPORT ATP-BINDING PROTEIN"/>
    <property type="match status" value="1"/>
</dbReference>